<evidence type="ECO:0000256" key="1">
    <source>
        <dbReference type="SAM" id="MobiDB-lite"/>
    </source>
</evidence>
<accession>A0A2A8D628</accession>
<organism evidence="3 4">
    <name type="scientific">Rothia dentocariosa</name>
    <dbReference type="NCBI Taxonomy" id="2047"/>
    <lineage>
        <taxon>Bacteria</taxon>
        <taxon>Bacillati</taxon>
        <taxon>Actinomycetota</taxon>
        <taxon>Actinomycetes</taxon>
        <taxon>Micrococcales</taxon>
        <taxon>Micrococcaceae</taxon>
        <taxon>Rothia</taxon>
    </lineage>
</organism>
<sequence>MKTRSFVTLGAACLLALTACSGGGDTNAQNTASASSPHQSSSASRSASATPSTSAKPVMPERTPVVNDDSTMQPSASSSSAPNPSNSAQVWTSPGAVKTGTVTTASADPNAGNSTNVRRAGETCGSISQQGHLRGSNAQLRVVDGVVDCDYAMSIMTQYINSTPTPDNQTQHWVMRIQDATCYWRPFLDYTPDRGAPECVVEGHNIKITARLDDPEAAMRAYNELDPENPEYQSED</sequence>
<proteinExistence type="predicted"/>
<reference evidence="3" key="1">
    <citation type="submission" date="2017-10" db="EMBL/GenBank/DDBJ databases">
        <title>Kefir isolates.</title>
        <authorList>
            <person name="Kim Y."/>
            <person name="Blasche S."/>
        </authorList>
    </citation>
    <scope>NUCLEOTIDE SEQUENCE [LARGE SCALE GENOMIC DNA]</scope>
    <source>
        <strain evidence="3">OG2-2</strain>
    </source>
</reference>
<dbReference type="Proteomes" id="UP000219947">
    <property type="component" value="Unassembled WGS sequence"/>
</dbReference>
<dbReference type="RefSeq" id="WP_098042883.1">
    <property type="nucleotide sequence ID" value="NZ_PDEV01000003.1"/>
</dbReference>
<protein>
    <submittedName>
        <fullName evidence="3">Uncharacterized protein</fullName>
    </submittedName>
</protein>
<comment type="caution">
    <text evidence="3">The sequence shown here is derived from an EMBL/GenBank/DDBJ whole genome shotgun (WGS) entry which is preliminary data.</text>
</comment>
<dbReference type="AlphaFoldDB" id="A0A2A8D628"/>
<name>A0A2A8D628_9MICC</name>
<feature type="region of interest" description="Disordered" evidence="1">
    <location>
        <begin position="27"/>
        <end position="120"/>
    </location>
</feature>
<feature type="compositionally biased region" description="Low complexity" evidence="1">
    <location>
        <begin position="74"/>
        <end position="88"/>
    </location>
</feature>
<evidence type="ECO:0000313" key="3">
    <source>
        <dbReference type="EMBL" id="PEN16058.1"/>
    </source>
</evidence>
<evidence type="ECO:0000256" key="2">
    <source>
        <dbReference type="SAM" id="SignalP"/>
    </source>
</evidence>
<keyword evidence="4" id="KW-1185">Reference proteome</keyword>
<dbReference type="EMBL" id="PDEV01000003">
    <property type="protein sequence ID" value="PEN16058.1"/>
    <property type="molecule type" value="Genomic_DNA"/>
</dbReference>
<feature type="signal peptide" evidence="2">
    <location>
        <begin position="1"/>
        <end position="28"/>
    </location>
</feature>
<gene>
    <name evidence="3" type="ORF">CRM92_08200</name>
</gene>
<keyword evidence="2" id="KW-0732">Signal</keyword>
<feature type="compositionally biased region" description="Polar residues" evidence="1">
    <location>
        <begin position="100"/>
        <end position="117"/>
    </location>
</feature>
<evidence type="ECO:0000313" key="4">
    <source>
        <dbReference type="Proteomes" id="UP000219947"/>
    </source>
</evidence>
<dbReference type="PROSITE" id="PS51257">
    <property type="entry name" value="PROKAR_LIPOPROTEIN"/>
    <property type="match status" value="1"/>
</dbReference>
<feature type="chain" id="PRO_5012698899" evidence="2">
    <location>
        <begin position="29"/>
        <end position="236"/>
    </location>
</feature>
<feature type="compositionally biased region" description="Low complexity" evidence="1">
    <location>
        <begin position="31"/>
        <end position="57"/>
    </location>
</feature>